<evidence type="ECO:0000313" key="2">
    <source>
        <dbReference type="EMBL" id="KAK7042731.1"/>
    </source>
</evidence>
<reference evidence="2 3" key="1">
    <citation type="journal article" date="2024" name="J Genomics">
        <title>Draft genome sequencing and assembly of Favolaschia claudopus CIRM-BRFM 2984 isolated from oak limbs.</title>
        <authorList>
            <person name="Navarro D."/>
            <person name="Drula E."/>
            <person name="Chaduli D."/>
            <person name="Cazenave R."/>
            <person name="Ahrendt S."/>
            <person name="Wang J."/>
            <person name="Lipzen A."/>
            <person name="Daum C."/>
            <person name="Barry K."/>
            <person name="Grigoriev I.V."/>
            <person name="Favel A."/>
            <person name="Rosso M.N."/>
            <person name="Martin F."/>
        </authorList>
    </citation>
    <scope>NUCLEOTIDE SEQUENCE [LARGE SCALE GENOMIC DNA]</scope>
    <source>
        <strain evidence="2 3">CIRM-BRFM 2984</strain>
    </source>
</reference>
<feature type="compositionally biased region" description="Polar residues" evidence="1">
    <location>
        <begin position="193"/>
        <end position="214"/>
    </location>
</feature>
<evidence type="ECO:0000313" key="3">
    <source>
        <dbReference type="Proteomes" id="UP001362999"/>
    </source>
</evidence>
<protein>
    <submittedName>
        <fullName evidence="2">Uncharacterized protein</fullName>
    </submittedName>
</protein>
<dbReference type="AlphaFoldDB" id="A0AAW0CW47"/>
<feature type="region of interest" description="Disordered" evidence="1">
    <location>
        <begin position="480"/>
        <end position="518"/>
    </location>
</feature>
<feature type="region of interest" description="Disordered" evidence="1">
    <location>
        <begin position="193"/>
        <end position="215"/>
    </location>
</feature>
<keyword evidence="3" id="KW-1185">Reference proteome</keyword>
<feature type="region of interest" description="Disordered" evidence="1">
    <location>
        <begin position="252"/>
        <end position="329"/>
    </location>
</feature>
<proteinExistence type="predicted"/>
<name>A0AAW0CW47_9AGAR</name>
<evidence type="ECO:0000256" key="1">
    <source>
        <dbReference type="SAM" id="MobiDB-lite"/>
    </source>
</evidence>
<sequence>MASTTPGLQICPHNCGCNDMLDSAATVSPDSEWLAARCPVYEKTDSEGMKQHLVASIHPNCKSTCPAHDSVDVDGRELTPQEYEAWVPFIGHIPQFSQHIPAQYQKLVTPGGLGISYLPHHPLWPPLQLPATIPLRYDDFFAALKGPASNSDSDANSNQDYSTPRVALASVQRDTTTKFITYDGFFGSFSSGVRQRAAQQQHQGDSGPMPSSSKKIIEPHVAPQSRFSVVLPPPDSSPLAPSFSKFAVQLPGIPPRHKHIPPPRPITIAPKPIAPRPAPVPQSSRSAPSDSASTPIAITNNNTTANSNPNPASTASHPASLPSPPRDPATFHRILTSTNPEAIRAAVSAAYTALPLNAQSVFWSQLCNTGTAEEGMVTVVPRYQTCRHCGEVYDTAMREGEEGGCVWHYGTATLDPTAWPPPPPPSTSAPPAAQQHLYFWNCCGARLSSGMTGCVRTTHAPIVPPGAPALKMSVVHMEPVQPGASSSSTAAPGTAATSNSAGTSVVAGKKRKRGGGKGPAVRCVHCGEEYRESDYENGGVEANEKGGRGKGKGKAQGKAKDKEKGRNCAWHDGAKEATGRWSCCGQIDVGGGAGAKTGCVSSRHLPPWVLAPKG</sequence>
<dbReference type="Proteomes" id="UP001362999">
    <property type="component" value="Unassembled WGS sequence"/>
</dbReference>
<feature type="region of interest" description="Disordered" evidence="1">
    <location>
        <begin position="535"/>
        <end position="566"/>
    </location>
</feature>
<feature type="compositionally biased region" description="Low complexity" evidence="1">
    <location>
        <begin position="482"/>
        <end position="507"/>
    </location>
</feature>
<comment type="caution">
    <text evidence="2">The sequence shown here is derived from an EMBL/GenBank/DDBJ whole genome shotgun (WGS) entry which is preliminary data.</text>
</comment>
<feature type="compositionally biased region" description="Basic residues" evidence="1">
    <location>
        <begin position="548"/>
        <end position="557"/>
    </location>
</feature>
<accession>A0AAW0CW47</accession>
<feature type="compositionally biased region" description="Low complexity" evidence="1">
    <location>
        <begin position="281"/>
        <end position="320"/>
    </location>
</feature>
<gene>
    <name evidence="2" type="ORF">R3P38DRAFT_2891971</name>
</gene>
<organism evidence="2 3">
    <name type="scientific">Favolaschia claudopus</name>
    <dbReference type="NCBI Taxonomy" id="2862362"/>
    <lineage>
        <taxon>Eukaryota</taxon>
        <taxon>Fungi</taxon>
        <taxon>Dikarya</taxon>
        <taxon>Basidiomycota</taxon>
        <taxon>Agaricomycotina</taxon>
        <taxon>Agaricomycetes</taxon>
        <taxon>Agaricomycetidae</taxon>
        <taxon>Agaricales</taxon>
        <taxon>Marasmiineae</taxon>
        <taxon>Mycenaceae</taxon>
        <taxon>Favolaschia</taxon>
    </lineage>
</organism>
<dbReference type="EMBL" id="JAWWNJ010000013">
    <property type="protein sequence ID" value="KAK7042731.1"/>
    <property type="molecule type" value="Genomic_DNA"/>
</dbReference>